<dbReference type="STRING" id="572036.SAMN05661099_2561"/>
<dbReference type="OrthoDB" id="9953717at2"/>
<dbReference type="EMBL" id="FUYR01000002">
    <property type="protein sequence ID" value="SKB74606.1"/>
    <property type="molecule type" value="Genomic_DNA"/>
</dbReference>
<evidence type="ECO:0000256" key="2">
    <source>
        <dbReference type="SAM" id="SignalP"/>
    </source>
</evidence>
<name>A0A1T5DSV9_9SPHI</name>
<reference evidence="4" key="1">
    <citation type="submission" date="2017-02" db="EMBL/GenBank/DDBJ databases">
        <authorList>
            <person name="Varghese N."/>
            <person name="Submissions S."/>
        </authorList>
    </citation>
    <scope>NUCLEOTIDE SEQUENCE [LARGE SCALE GENOMIC DNA]</scope>
    <source>
        <strain evidence="4">DSM 22385</strain>
    </source>
</reference>
<feature type="chain" id="PRO_5012888442" evidence="2">
    <location>
        <begin position="26"/>
        <end position="120"/>
    </location>
</feature>
<proteinExistence type="predicted"/>
<accession>A0A1T5DSV9</accession>
<dbReference type="RefSeq" id="WP_079703054.1">
    <property type="nucleotide sequence ID" value="NZ_FUYR01000002.1"/>
</dbReference>
<feature type="region of interest" description="Disordered" evidence="1">
    <location>
        <begin position="45"/>
        <end position="120"/>
    </location>
</feature>
<organism evidence="3 4">
    <name type="scientific">Daejeonella lutea</name>
    <dbReference type="NCBI Taxonomy" id="572036"/>
    <lineage>
        <taxon>Bacteria</taxon>
        <taxon>Pseudomonadati</taxon>
        <taxon>Bacteroidota</taxon>
        <taxon>Sphingobacteriia</taxon>
        <taxon>Sphingobacteriales</taxon>
        <taxon>Sphingobacteriaceae</taxon>
        <taxon>Daejeonella</taxon>
    </lineage>
</organism>
<keyword evidence="2" id="KW-0732">Signal</keyword>
<gene>
    <name evidence="3" type="ORF">SAMN05661099_2561</name>
</gene>
<dbReference type="Proteomes" id="UP000189981">
    <property type="component" value="Unassembled WGS sequence"/>
</dbReference>
<evidence type="ECO:0000313" key="4">
    <source>
        <dbReference type="Proteomes" id="UP000189981"/>
    </source>
</evidence>
<feature type="signal peptide" evidence="2">
    <location>
        <begin position="1"/>
        <end position="25"/>
    </location>
</feature>
<feature type="compositionally biased region" description="Basic and acidic residues" evidence="1">
    <location>
        <begin position="50"/>
        <end position="80"/>
    </location>
</feature>
<dbReference type="AlphaFoldDB" id="A0A1T5DSV9"/>
<protein>
    <submittedName>
        <fullName evidence="3">Uncharacterized protein</fullName>
    </submittedName>
</protein>
<sequence>MSRLNFCHIAFVALFAAIMPLTLTAANGDMDKPLRRELAEVILPMFQDSTARKRPEGKRQEQPEKPPQDVQDERLKEAQRRSIKQVPRSIPKLKPQPVPDRGIRRPPMKAPKKGYGGHRF</sequence>
<feature type="compositionally biased region" description="Basic residues" evidence="1">
    <location>
        <begin position="104"/>
        <end position="120"/>
    </location>
</feature>
<evidence type="ECO:0000313" key="3">
    <source>
        <dbReference type="EMBL" id="SKB74606.1"/>
    </source>
</evidence>
<keyword evidence="4" id="KW-1185">Reference proteome</keyword>
<evidence type="ECO:0000256" key="1">
    <source>
        <dbReference type="SAM" id="MobiDB-lite"/>
    </source>
</evidence>